<dbReference type="EMBL" id="HG793128">
    <property type="protein sequence ID" value="CDK27976.1"/>
    <property type="molecule type" value="Genomic_DNA"/>
</dbReference>
<keyword evidence="6" id="KW-0285">Flavoprotein</keyword>
<dbReference type="SUPFAM" id="SSF52922">
    <property type="entry name" value="TK C-terminal domain-like"/>
    <property type="match status" value="1"/>
</dbReference>
<dbReference type="FunFam" id="3.40.50.80:FF:000011">
    <property type="entry name" value="Sulfite reductase flavoprotein component"/>
    <property type="match status" value="1"/>
</dbReference>
<dbReference type="GeneID" id="34521356"/>
<proteinExistence type="predicted"/>
<keyword evidence="10" id="KW-0249">Electron transport</keyword>
<dbReference type="FunFam" id="1.20.990.10:FF:000010">
    <property type="entry name" value="Sulfite reductase [NADPH] flavoprotein component"/>
    <property type="match status" value="1"/>
</dbReference>
<dbReference type="AlphaFoldDB" id="W6MN01"/>
<comment type="cofactor">
    <cofactor evidence="2">
        <name>FAD</name>
        <dbReference type="ChEBI" id="CHEBI:57692"/>
    </cofactor>
</comment>
<dbReference type="InterPro" id="IPR002869">
    <property type="entry name" value="Pyrv_flavodox_OxRed_cen"/>
</dbReference>
<dbReference type="Gene3D" id="3.40.50.970">
    <property type="match status" value="1"/>
</dbReference>
<dbReference type="GO" id="GO:0004783">
    <property type="term" value="F:sulfite reductase (NADPH) activity"/>
    <property type="evidence" value="ECO:0007669"/>
    <property type="project" value="UniProtKB-EC"/>
</dbReference>
<evidence type="ECO:0000259" key="15">
    <source>
        <dbReference type="PROSITE" id="PS51384"/>
    </source>
</evidence>
<evidence type="ECO:0000256" key="4">
    <source>
        <dbReference type="ARBA" id="ARBA00012604"/>
    </source>
</evidence>
<evidence type="ECO:0000256" key="10">
    <source>
        <dbReference type="ARBA" id="ARBA00022982"/>
    </source>
</evidence>
<dbReference type="PROSITE" id="PS51384">
    <property type="entry name" value="FAD_FR"/>
    <property type="match status" value="1"/>
</dbReference>
<comment type="catalytic activity">
    <reaction evidence="12">
        <text>hydrogen sulfide + 3 NADP(+) + 3 H2O = sulfite + 3 NADPH + 4 H(+)</text>
        <dbReference type="Rhea" id="RHEA:13801"/>
        <dbReference type="ChEBI" id="CHEBI:15377"/>
        <dbReference type="ChEBI" id="CHEBI:15378"/>
        <dbReference type="ChEBI" id="CHEBI:17359"/>
        <dbReference type="ChEBI" id="CHEBI:29919"/>
        <dbReference type="ChEBI" id="CHEBI:57783"/>
        <dbReference type="ChEBI" id="CHEBI:58349"/>
        <dbReference type="EC" id="1.8.1.2"/>
    </reaction>
</comment>
<dbReference type="Gene3D" id="3.40.50.80">
    <property type="entry name" value="Nucleotide-binding domain of ferredoxin-NADP reductase (FNR) module"/>
    <property type="match status" value="1"/>
</dbReference>
<dbReference type="GO" id="GO:0050660">
    <property type="term" value="F:flavin adenine dinucleotide binding"/>
    <property type="evidence" value="ECO:0007669"/>
    <property type="project" value="TreeGrafter"/>
</dbReference>
<evidence type="ECO:0000256" key="9">
    <source>
        <dbReference type="ARBA" id="ARBA00022857"/>
    </source>
</evidence>
<dbReference type="GO" id="GO:0000103">
    <property type="term" value="P:sulfate assimilation"/>
    <property type="evidence" value="ECO:0007669"/>
    <property type="project" value="EnsemblFungi"/>
</dbReference>
<accession>W6MN01</accession>
<dbReference type="EC" id="1.8.1.2" evidence="4"/>
<dbReference type="Gene3D" id="3.40.920.10">
    <property type="entry name" value="Pyruvate-ferredoxin oxidoreductase, PFOR, domain III"/>
    <property type="match status" value="1"/>
</dbReference>
<comment type="function">
    <text evidence="13">This enzyme catalyzes the 6-electron reduction of sulfite to sulfide. This is one of several activities required for the biosynthesis of L-cysteine from sulfate.</text>
</comment>
<dbReference type="InterPro" id="IPR001433">
    <property type="entry name" value="OxRdtase_FAD/NAD-bd"/>
</dbReference>
<dbReference type="GO" id="GO:0009337">
    <property type="term" value="C:sulfite reductase complex (NADPH)"/>
    <property type="evidence" value="ECO:0007669"/>
    <property type="project" value="EnsemblFungi"/>
</dbReference>
<protein>
    <recommendedName>
        <fullName evidence="4">assimilatory sulfite reductase (NADPH)</fullName>
        <ecNumber evidence="4">1.8.1.2</ecNumber>
    </recommendedName>
</protein>
<dbReference type="InterPro" id="IPR023173">
    <property type="entry name" value="NADPH_Cyt_P450_Rdtase_alpha"/>
</dbReference>
<dbReference type="InterPro" id="IPR003097">
    <property type="entry name" value="CysJ-like_FAD-binding"/>
</dbReference>
<feature type="region of interest" description="Disordered" evidence="14">
    <location>
        <begin position="1"/>
        <end position="36"/>
    </location>
</feature>
<comment type="pathway">
    <text evidence="3">Sulfur metabolism; hydrogen sulfide biosynthesis; hydrogen sulfide from sulfite (NADPH route): step 1/1.</text>
</comment>
<evidence type="ECO:0000256" key="7">
    <source>
        <dbReference type="ARBA" id="ARBA00022643"/>
    </source>
</evidence>
<evidence type="ECO:0000256" key="1">
    <source>
        <dbReference type="ARBA" id="ARBA00001917"/>
    </source>
</evidence>
<keyword evidence="17" id="KW-1185">Reference proteome</keyword>
<dbReference type="Proteomes" id="UP000019384">
    <property type="component" value="Unassembled WGS sequence"/>
</dbReference>
<feature type="compositionally biased region" description="Low complexity" evidence="14">
    <location>
        <begin position="16"/>
        <end position="36"/>
    </location>
</feature>
<evidence type="ECO:0000313" key="16">
    <source>
        <dbReference type="EMBL" id="CDK27976.1"/>
    </source>
</evidence>
<dbReference type="STRING" id="1382522.W6MN01"/>
<dbReference type="PANTHER" id="PTHR19384:SF109">
    <property type="entry name" value="SULFITE REDUCTASE [NADPH] FLAVOPROTEIN COMPONENT"/>
    <property type="match status" value="1"/>
</dbReference>
<feature type="domain" description="FAD-binding FR-type" evidence="15">
    <location>
        <begin position="677"/>
        <end position="908"/>
    </location>
</feature>
<dbReference type="Pfam" id="PF00175">
    <property type="entry name" value="NAD_binding_1"/>
    <property type="match status" value="1"/>
</dbReference>
<keyword evidence="5" id="KW-0813">Transport</keyword>
<dbReference type="Gene3D" id="3.40.50.920">
    <property type="match status" value="1"/>
</dbReference>
<dbReference type="PRINTS" id="PR00371">
    <property type="entry name" value="FPNCR"/>
</dbReference>
<dbReference type="RefSeq" id="XP_022459968.1">
    <property type="nucleotide sequence ID" value="XM_022602423.1"/>
</dbReference>
<evidence type="ECO:0000256" key="13">
    <source>
        <dbReference type="ARBA" id="ARBA00059320"/>
    </source>
</evidence>
<dbReference type="SUPFAM" id="SSF52343">
    <property type="entry name" value="Ferredoxin reductase-like, C-terminal NADP-linked domain"/>
    <property type="match status" value="1"/>
</dbReference>
<reference evidence="16" key="1">
    <citation type="submission" date="2013-12" db="EMBL/GenBank/DDBJ databases">
        <authorList>
            <person name="Genoscope - CEA"/>
        </authorList>
    </citation>
    <scope>NUCLEOTIDE SEQUENCE</scope>
    <source>
        <strain evidence="16">CBS 1993</strain>
    </source>
</reference>
<dbReference type="InterPro" id="IPR017927">
    <property type="entry name" value="FAD-bd_FR_type"/>
</dbReference>
<evidence type="ECO:0000313" key="17">
    <source>
        <dbReference type="Proteomes" id="UP000019384"/>
    </source>
</evidence>
<evidence type="ECO:0000256" key="8">
    <source>
        <dbReference type="ARBA" id="ARBA00022827"/>
    </source>
</evidence>
<dbReference type="InterPro" id="IPR017938">
    <property type="entry name" value="Riboflavin_synthase-like_b-brl"/>
</dbReference>
<dbReference type="OrthoDB" id="1856718at2759"/>
<dbReference type="PANTHER" id="PTHR19384">
    <property type="entry name" value="NITRIC OXIDE SYNTHASE-RELATED"/>
    <property type="match status" value="1"/>
</dbReference>
<dbReference type="HOGENOM" id="CLU_003662_1_0_1"/>
<evidence type="ECO:0000256" key="12">
    <source>
        <dbReference type="ARBA" id="ARBA00052219"/>
    </source>
</evidence>
<organism evidence="16 17">
    <name type="scientific">Kuraishia capsulata CBS 1993</name>
    <dbReference type="NCBI Taxonomy" id="1382522"/>
    <lineage>
        <taxon>Eukaryota</taxon>
        <taxon>Fungi</taxon>
        <taxon>Dikarya</taxon>
        <taxon>Ascomycota</taxon>
        <taxon>Saccharomycotina</taxon>
        <taxon>Pichiomycetes</taxon>
        <taxon>Pichiales</taxon>
        <taxon>Pichiaceae</taxon>
        <taxon>Kuraishia</taxon>
    </lineage>
</organism>
<evidence type="ECO:0000256" key="11">
    <source>
        <dbReference type="ARBA" id="ARBA00023002"/>
    </source>
</evidence>
<keyword evidence="9" id="KW-0521">NADP</keyword>
<dbReference type="GO" id="GO:0010181">
    <property type="term" value="F:FMN binding"/>
    <property type="evidence" value="ECO:0007669"/>
    <property type="project" value="TreeGrafter"/>
</dbReference>
<gene>
    <name evidence="16" type="ORF">KUCA_T00003956001</name>
</gene>
<evidence type="ECO:0000256" key="14">
    <source>
        <dbReference type="SAM" id="MobiDB-lite"/>
    </source>
</evidence>
<dbReference type="Gene3D" id="2.40.30.10">
    <property type="entry name" value="Translation factors"/>
    <property type="match status" value="1"/>
</dbReference>
<evidence type="ECO:0000256" key="6">
    <source>
        <dbReference type="ARBA" id="ARBA00022630"/>
    </source>
</evidence>
<dbReference type="GO" id="GO:0005829">
    <property type="term" value="C:cytosol"/>
    <property type="evidence" value="ECO:0007669"/>
    <property type="project" value="TreeGrafter"/>
</dbReference>
<name>W6MN01_9ASCO</name>
<keyword evidence="11" id="KW-0560">Oxidoreductase</keyword>
<sequence length="1064" mass="115686">MPSIDEKTSVTPSTGSDSESVNSETASSLSSTSPSSPFGLPLDFENLNGTVLTSPHTLVASVVYFLSENVFSYAAPGADAALDAPLQLWRTFQRKNYQGVVPELNRFQVRSGASNALLGYVSQSETIPVSVFAAGSALNYMLPTLSKAGSKLPLALNVAALDYDTTTSTLVPDYLTPISTARSLGWQVITPFDANEAQYTSILALALSRVQTTVNLYDGPNFLRESGLTKNVITKDQSARIFKALLEQVPTWKTLPASKRVHAALKALNEVSGVSPIKSFEYSGHATPQTVFVTYGSVESKILLNTVAKLGAANVSVGAVAVRVPLPFDSESFAAAIPATAQRIVVINQVSGSSSFLKQDVASALYLERGPQIRVEGYQYAPSHVWSQSSMQSIISSFVVVPEASSTSPSSGNFLFWSKDNAKLVDLPSKLAHSLSLDPSNHVRYRAKYDNVAAAGMFQAQITTSDFHAGEIDAADVVVVESAEVLDSFNVLSSAKSGATVLLVSSKKIEDIESYAESLPAAFRRASVKRNVKLVAVDLESVGEEEATQGRTAAIALQTAFFKAAYPAADKGYIVNKVLASAGAEAELLAVVIATLVSKVEEVGIKQLSTKKEWADAVSEEETVLPNRLLETSFEANPRYEPSHDAPALESSNEAKKRVVFKESFNTQSQLRPDLPVRNFVVKVQENKRLTPAEYSRNIFHIEFDITGTGLTYDIGEALGIHGRNNTKDVGEFLASYGLNGTDLIQVPHRENADMLETRTVFQAFTENLDILGKPPKRFYEGLAEYATDSGERAKLEHIASAAGASILKEYQEEEFYTYADILDLFPSARPSAGGLAQLIAPLKRREYSIASSQKMHPNAVHLLVVVVDWIDKRGRVRSGHCSKYLSGLSVGTELVVSVKPSVMKLPPLSTQPIVMAGLGTGLAPFKAFVEEKLWQKSQGLEIGEIYLYLGARHKKEEYLYGELWEAYLHAGVMTRVGAAFSRDQEFKIYIQDKIREDLTELTEAISDKNGSFYLCGPTWPVPDITACLQDIITNDAAKRGVTVDSAHEVEEMKETGRYVLEVY</sequence>
<dbReference type="SUPFAM" id="SSF53323">
    <property type="entry name" value="Pyruvate-ferredoxin oxidoreductase, PFOR, domain III"/>
    <property type="match status" value="1"/>
</dbReference>
<dbReference type="InterPro" id="IPR039261">
    <property type="entry name" value="FNR_nucleotide-bd"/>
</dbReference>
<dbReference type="InterPro" id="IPR001709">
    <property type="entry name" value="Flavoprot_Pyr_Nucl_cyt_Rdtase"/>
</dbReference>
<dbReference type="SUPFAM" id="SSF63380">
    <property type="entry name" value="Riboflavin synthase domain-like"/>
    <property type="match status" value="1"/>
</dbReference>
<evidence type="ECO:0000256" key="5">
    <source>
        <dbReference type="ARBA" id="ARBA00022448"/>
    </source>
</evidence>
<keyword evidence="8" id="KW-0274">FAD</keyword>
<dbReference type="Gene3D" id="1.20.990.10">
    <property type="entry name" value="NADPH-cytochrome p450 Reductase, Chain A, domain 3"/>
    <property type="match status" value="1"/>
</dbReference>
<comment type="cofactor">
    <cofactor evidence="1">
        <name>FMN</name>
        <dbReference type="ChEBI" id="CHEBI:58210"/>
    </cofactor>
</comment>
<dbReference type="InterPro" id="IPR009014">
    <property type="entry name" value="Transketo_C/PFOR_II"/>
</dbReference>
<keyword evidence="7" id="KW-0288">FMN</keyword>
<evidence type="ECO:0000256" key="3">
    <source>
        <dbReference type="ARBA" id="ARBA00004774"/>
    </source>
</evidence>
<dbReference type="CDD" id="cd06207">
    <property type="entry name" value="CyPoR_like"/>
    <property type="match status" value="1"/>
</dbReference>
<reference evidence="16" key="2">
    <citation type="submission" date="2014-02" db="EMBL/GenBank/DDBJ databases">
        <title>Complete DNA sequence of /Kuraishia capsulata/ illustrates novel genomic features among budding yeasts (/Saccharomycotina/).</title>
        <authorList>
            <person name="Morales L."/>
            <person name="Noel B."/>
            <person name="Porcel B."/>
            <person name="Marcet-Houben M."/>
            <person name="Hullo M-F."/>
            <person name="Sacerdot C."/>
            <person name="Tekaia F."/>
            <person name="Leh-Louis V."/>
            <person name="Despons L."/>
            <person name="Khanna V."/>
            <person name="Aury J-M."/>
            <person name="Barbe V."/>
            <person name="Couloux A."/>
            <person name="Labadie K."/>
            <person name="Pelletier E."/>
            <person name="Souciet J-L."/>
            <person name="Boekhout T."/>
            <person name="Gabaldon T."/>
            <person name="Wincker P."/>
            <person name="Dujon B."/>
        </authorList>
    </citation>
    <scope>NUCLEOTIDE SEQUENCE</scope>
    <source>
        <strain evidence="16">CBS 1993</strain>
    </source>
</reference>
<dbReference type="Pfam" id="PF00667">
    <property type="entry name" value="FAD_binding_1"/>
    <property type="match status" value="1"/>
</dbReference>
<evidence type="ECO:0000256" key="2">
    <source>
        <dbReference type="ARBA" id="ARBA00001974"/>
    </source>
</evidence>